<dbReference type="Gene3D" id="2.60.40.1120">
    <property type="entry name" value="Carboxypeptidase-like, regulatory domain"/>
    <property type="match status" value="1"/>
</dbReference>
<comment type="caution">
    <text evidence="1">The sequence shown here is derived from an EMBL/GenBank/DDBJ whole genome shotgun (WGS) entry which is preliminary data.</text>
</comment>
<organism evidence="1 2">
    <name type="scientific">Telluria mixta</name>
    <dbReference type="NCBI Taxonomy" id="34071"/>
    <lineage>
        <taxon>Bacteria</taxon>
        <taxon>Pseudomonadati</taxon>
        <taxon>Pseudomonadota</taxon>
        <taxon>Betaproteobacteria</taxon>
        <taxon>Burkholderiales</taxon>
        <taxon>Oxalobacteraceae</taxon>
        <taxon>Telluria group</taxon>
        <taxon>Telluria</taxon>
    </lineage>
</organism>
<dbReference type="EMBL" id="JANUHC010000009">
    <property type="protein sequence ID" value="MCS0632260.1"/>
    <property type="molecule type" value="Genomic_DNA"/>
</dbReference>
<name>A0ABT2C4G3_9BURK</name>
<evidence type="ECO:0000313" key="2">
    <source>
        <dbReference type="Proteomes" id="UP001165263"/>
    </source>
</evidence>
<dbReference type="RefSeq" id="WP_259451298.1">
    <property type="nucleotide sequence ID" value="NZ_CP119520.1"/>
</dbReference>
<proteinExistence type="predicted"/>
<dbReference type="InterPro" id="IPR013784">
    <property type="entry name" value="Carb-bd-like_fold"/>
</dbReference>
<reference evidence="1" key="1">
    <citation type="submission" date="2022-08" db="EMBL/GenBank/DDBJ databases">
        <title>Reclassification of Massilia species as members of the genera Telluria, Duganella, Pseudoduganella, Mokoshia gen. nov. and Zemynaea gen. nov. using orthogonal and non-orthogonal genome-based approaches.</title>
        <authorList>
            <person name="Bowman J.P."/>
        </authorList>
    </citation>
    <scope>NUCLEOTIDE SEQUENCE</scope>
    <source>
        <strain evidence="1">LMG 11547</strain>
    </source>
</reference>
<dbReference type="SUPFAM" id="SSF49452">
    <property type="entry name" value="Starch-binding domain-like"/>
    <property type="match status" value="1"/>
</dbReference>
<protein>
    <submittedName>
        <fullName evidence="1">Carboxypeptidase-like regulatory domain-containing protein</fullName>
    </submittedName>
</protein>
<sequence>MMTPAHATSGIDGQVILRPVSPVEWPGMVNQRPYEALIGVADGAGRHIEEVRSDPDGRFRIVLEPGTYLLRPESDAIYPQAPAQTVTVTKDQFTPVRIIYDSGIR</sequence>
<evidence type="ECO:0000313" key="1">
    <source>
        <dbReference type="EMBL" id="MCS0632260.1"/>
    </source>
</evidence>
<dbReference type="Proteomes" id="UP001165263">
    <property type="component" value="Unassembled WGS sequence"/>
</dbReference>
<accession>A0ABT2C4G3</accession>
<gene>
    <name evidence="1" type="ORF">NX786_23300</name>
</gene>
<keyword evidence="2" id="KW-1185">Reference proteome</keyword>